<dbReference type="InterPro" id="IPR029058">
    <property type="entry name" value="AB_hydrolase_fold"/>
</dbReference>
<dbReference type="Pfam" id="PF00135">
    <property type="entry name" value="COesterase"/>
    <property type="match status" value="1"/>
</dbReference>
<evidence type="ECO:0000256" key="1">
    <source>
        <dbReference type="SAM" id="SignalP"/>
    </source>
</evidence>
<sequence>MKMRRGRRRPAGAALAVVFLSAGAAASAVPGGVRPGDGAAAERVTVRTDAGLVRGVRSARYRIFQGIPYAGAPKGAYRWAAPRPVRPWKGVRDAAKPGALCPQVPSQYAQVSSEEEDCLFLNVTAPAAVRHRPAPVLVWIHGDGSVGAGSFFDARRLADRGVVVVTVNYRLGVFGGFAHPGLKGSGTFGLQDQQAALRWVRRNAAAFGGDAGNVTVAGSSFGAAAITGHLTSPGARGLFHRAVLSSGEGMMDLPAGTMGPDVPGYPWFVWRTARETEDISAEMTSSLGCTAPAPARTLRCLRALPVKGILKVPYIMNAFQVLAYGNETLPRHPARALREGRFHRVPVLSGATLDEHRTFVGMLYDAVGKPFTGDDYGRALTKAFGGRADAVRARYPLAQFPSPAIAWSAVVTDRMWARGIHAQHVALSRYVPTYAYEFADRHAPMYLPLPGRFDFGAYHAGDTPYVFEEPEVSKRFTAAQRWLSDTMTDQWAAFARTGTPNGPRLPVWRPYRTADPRPYTQSLAPDRIAPVDYAREHALGFWRRFP</sequence>
<reference evidence="3 4" key="1">
    <citation type="submission" date="2022-03" db="EMBL/GenBank/DDBJ databases">
        <title>Complete genome of Streptomyces rimosus ssp. rimosus R7 (=ATCC 10970).</title>
        <authorList>
            <person name="Beganovic S."/>
            <person name="Ruckert C."/>
            <person name="Busche T."/>
            <person name="Kalinowski J."/>
            <person name="Wittmann C."/>
        </authorList>
    </citation>
    <scope>NUCLEOTIDE SEQUENCE [LARGE SCALE GENOMIC DNA]</scope>
    <source>
        <strain evidence="3 4">R7</strain>
    </source>
</reference>
<evidence type="ECO:0000259" key="2">
    <source>
        <dbReference type="Pfam" id="PF00135"/>
    </source>
</evidence>
<feature type="signal peptide" evidence="1">
    <location>
        <begin position="1"/>
        <end position="24"/>
    </location>
</feature>
<dbReference type="Gene3D" id="3.40.50.1820">
    <property type="entry name" value="alpha/beta hydrolase"/>
    <property type="match status" value="1"/>
</dbReference>
<feature type="chain" id="PRO_5047154146" evidence="1">
    <location>
        <begin position="25"/>
        <end position="546"/>
    </location>
</feature>
<dbReference type="EC" id="3.1.1.-" evidence="3"/>
<gene>
    <name evidence="3" type="primary">pnbA</name>
    <name evidence="3" type="ORF">SRIMR7_00505</name>
</gene>
<dbReference type="GO" id="GO:0016787">
    <property type="term" value="F:hydrolase activity"/>
    <property type="evidence" value="ECO:0007669"/>
    <property type="project" value="UniProtKB-KW"/>
</dbReference>
<dbReference type="Proteomes" id="UP000829494">
    <property type="component" value="Chromosome"/>
</dbReference>
<keyword evidence="1" id="KW-0732">Signal</keyword>
<dbReference type="InterPro" id="IPR002018">
    <property type="entry name" value="CarbesteraseB"/>
</dbReference>
<name>A0ABY3YRW3_STRRM</name>
<proteinExistence type="predicted"/>
<evidence type="ECO:0000313" key="4">
    <source>
        <dbReference type="Proteomes" id="UP000829494"/>
    </source>
</evidence>
<keyword evidence="4" id="KW-1185">Reference proteome</keyword>
<keyword evidence="3" id="KW-0378">Hydrolase</keyword>
<evidence type="ECO:0000313" key="3">
    <source>
        <dbReference type="EMBL" id="UNZ00613.1"/>
    </source>
</evidence>
<dbReference type="EMBL" id="CP094298">
    <property type="protein sequence ID" value="UNZ00613.1"/>
    <property type="molecule type" value="Genomic_DNA"/>
</dbReference>
<dbReference type="SUPFAM" id="SSF53474">
    <property type="entry name" value="alpha/beta-Hydrolases"/>
    <property type="match status" value="1"/>
</dbReference>
<dbReference type="RefSeq" id="WP_003986860.1">
    <property type="nucleotide sequence ID" value="NZ_CP043497.1"/>
</dbReference>
<organism evidence="3 4">
    <name type="scientific">Streptomyces rimosus subsp. rimosus</name>
    <dbReference type="NCBI Taxonomy" id="132474"/>
    <lineage>
        <taxon>Bacteria</taxon>
        <taxon>Bacillati</taxon>
        <taxon>Actinomycetota</taxon>
        <taxon>Actinomycetes</taxon>
        <taxon>Kitasatosporales</taxon>
        <taxon>Streptomycetaceae</taxon>
        <taxon>Streptomyces</taxon>
    </lineage>
</organism>
<accession>A0ABY3YRW3</accession>
<dbReference type="PANTHER" id="PTHR11559">
    <property type="entry name" value="CARBOXYLESTERASE"/>
    <property type="match status" value="1"/>
</dbReference>
<dbReference type="InterPro" id="IPR050309">
    <property type="entry name" value="Type-B_Carboxylest/Lipase"/>
</dbReference>
<protein>
    <submittedName>
        <fullName evidence="3">Para-nitrobenzyl esterase</fullName>
        <ecNumber evidence="3">3.1.1.-</ecNumber>
    </submittedName>
</protein>
<dbReference type="GeneID" id="66860310"/>
<feature type="domain" description="Carboxylesterase type B" evidence="2">
    <location>
        <begin position="45"/>
        <end position="521"/>
    </location>
</feature>